<dbReference type="AlphaFoldDB" id="A0A0D2KWL3"/>
<name>A0A0D2KWL3_HYPSF</name>
<feature type="compositionally biased region" description="Polar residues" evidence="1">
    <location>
        <begin position="103"/>
        <end position="122"/>
    </location>
</feature>
<sequence>MHSLPPRAQFVVLRSHALAVALTRDLFASKIAHIGNDGLRPPSTKPTPCWPLLIRVAPYPIPQRASTSQRWLLVPRVQRTARCAALERSCARGLPPTVPTMHEMNSTSIQRPTTPISRSSLS</sequence>
<organism evidence="2 3">
    <name type="scientific">Hypholoma sublateritium (strain FD-334 SS-4)</name>
    <dbReference type="NCBI Taxonomy" id="945553"/>
    <lineage>
        <taxon>Eukaryota</taxon>
        <taxon>Fungi</taxon>
        <taxon>Dikarya</taxon>
        <taxon>Basidiomycota</taxon>
        <taxon>Agaricomycotina</taxon>
        <taxon>Agaricomycetes</taxon>
        <taxon>Agaricomycetidae</taxon>
        <taxon>Agaricales</taxon>
        <taxon>Agaricineae</taxon>
        <taxon>Strophariaceae</taxon>
        <taxon>Hypholoma</taxon>
    </lineage>
</organism>
<protein>
    <submittedName>
        <fullName evidence="2">Uncharacterized protein</fullName>
    </submittedName>
</protein>
<gene>
    <name evidence="2" type="ORF">HYPSUDRAFT_909239</name>
</gene>
<reference evidence="3" key="1">
    <citation type="submission" date="2014-04" db="EMBL/GenBank/DDBJ databases">
        <title>Evolutionary Origins and Diversification of the Mycorrhizal Mutualists.</title>
        <authorList>
            <consortium name="DOE Joint Genome Institute"/>
            <consortium name="Mycorrhizal Genomics Consortium"/>
            <person name="Kohler A."/>
            <person name="Kuo A."/>
            <person name="Nagy L.G."/>
            <person name="Floudas D."/>
            <person name="Copeland A."/>
            <person name="Barry K.W."/>
            <person name="Cichocki N."/>
            <person name="Veneault-Fourrey C."/>
            <person name="LaButti K."/>
            <person name="Lindquist E.A."/>
            <person name="Lipzen A."/>
            <person name="Lundell T."/>
            <person name="Morin E."/>
            <person name="Murat C."/>
            <person name="Riley R."/>
            <person name="Ohm R."/>
            <person name="Sun H."/>
            <person name="Tunlid A."/>
            <person name="Henrissat B."/>
            <person name="Grigoriev I.V."/>
            <person name="Hibbett D.S."/>
            <person name="Martin F."/>
        </authorList>
    </citation>
    <scope>NUCLEOTIDE SEQUENCE [LARGE SCALE GENOMIC DNA]</scope>
    <source>
        <strain evidence="3">FD-334 SS-4</strain>
    </source>
</reference>
<accession>A0A0D2KWL3</accession>
<dbReference type="Proteomes" id="UP000054270">
    <property type="component" value="Unassembled WGS sequence"/>
</dbReference>
<dbReference type="EMBL" id="KN817582">
    <property type="protein sequence ID" value="KJA19022.1"/>
    <property type="molecule type" value="Genomic_DNA"/>
</dbReference>
<evidence type="ECO:0000313" key="3">
    <source>
        <dbReference type="Proteomes" id="UP000054270"/>
    </source>
</evidence>
<evidence type="ECO:0000256" key="1">
    <source>
        <dbReference type="SAM" id="MobiDB-lite"/>
    </source>
</evidence>
<proteinExistence type="predicted"/>
<evidence type="ECO:0000313" key="2">
    <source>
        <dbReference type="EMBL" id="KJA19022.1"/>
    </source>
</evidence>
<feature type="region of interest" description="Disordered" evidence="1">
    <location>
        <begin position="94"/>
        <end position="122"/>
    </location>
</feature>
<keyword evidence="3" id="KW-1185">Reference proteome</keyword>